<dbReference type="GO" id="GO:0051787">
    <property type="term" value="F:misfolded protein binding"/>
    <property type="evidence" value="ECO:0007669"/>
    <property type="project" value="TreeGrafter"/>
</dbReference>
<evidence type="ECO:0000313" key="5">
    <source>
        <dbReference type="EMBL" id="KAF3893551.1"/>
    </source>
</evidence>
<feature type="compositionally biased region" description="Acidic residues" evidence="2">
    <location>
        <begin position="381"/>
        <end position="391"/>
    </location>
</feature>
<keyword evidence="3" id="KW-0472">Membrane</keyword>
<dbReference type="SMART" id="SM00271">
    <property type="entry name" value="DnaJ"/>
    <property type="match status" value="1"/>
</dbReference>
<dbReference type="InterPro" id="IPR001623">
    <property type="entry name" value="DnaJ_domain"/>
</dbReference>
<evidence type="ECO:0000256" key="1">
    <source>
        <dbReference type="ARBA" id="ARBA00023186"/>
    </source>
</evidence>
<proteinExistence type="predicted"/>
<keyword evidence="3" id="KW-0812">Transmembrane</keyword>
<evidence type="ECO:0000259" key="4">
    <source>
        <dbReference type="PROSITE" id="PS50076"/>
    </source>
</evidence>
<sequence>MDAASRVFSYAGWAFLPGIATSFLHNLYYHITISAGTPHPQPGSARHARHRQRIHVAVISSYLLYTIYEEYHTLRLAPDFYQILGVLPTSDERTIKSRFRRMATVFHPDKARQYGSGSNAEDAATVDEFFVLLKLAQDTLLDPVKRFAYDRFGAKVVIRPGEPNKTLSMATYFYEGLYALAPQYLVGFLLMVLLNTFWFSAWGRYWRFYTFFALLTLELTLLTHPNATFMPGAYLPAMLSSLLGLDRFYLLPFQILSLARTASMSMNVFISQLAPPDAKLQASQSKERGGEEGLSVQAQKQLTQIVQLAQAQDAESAKLLGMDMLPFRGDVDRAGRLRRGMKERLRREEAGQAPEVQQAIAAAKHRRQQGQNKHQRHQEEEEKEEEEEEEE</sequence>
<organism evidence="5 6">
    <name type="scientific">Trichophyton interdigitale</name>
    <dbReference type="NCBI Taxonomy" id="101480"/>
    <lineage>
        <taxon>Eukaryota</taxon>
        <taxon>Fungi</taxon>
        <taxon>Dikarya</taxon>
        <taxon>Ascomycota</taxon>
        <taxon>Pezizomycotina</taxon>
        <taxon>Eurotiomycetes</taxon>
        <taxon>Eurotiomycetidae</taxon>
        <taxon>Onygenales</taxon>
        <taxon>Arthrodermataceae</taxon>
        <taxon>Trichophyton</taxon>
    </lineage>
</organism>
<dbReference type="Gene3D" id="1.10.287.110">
    <property type="entry name" value="DnaJ domain"/>
    <property type="match status" value="1"/>
</dbReference>
<reference evidence="5" key="1">
    <citation type="submission" date="2020-03" db="EMBL/GenBank/DDBJ databases">
        <title>Whole Genome Sequence of Trichophyton interdigitale from India.</title>
        <authorList>
            <person name="Kumar P."/>
        </authorList>
    </citation>
    <scope>NUCLEOTIDE SEQUENCE</scope>
    <source>
        <strain evidence="5">UCMS-IGIB-CI14</strain>
    </source>
</reference>
<keyword evidence="3" id="KW-1133">Transmembrane helix</keyword>
<dbReference type="Pfam" id="PF00226">
    <property type="entry name" value="DnaJ"/>
    <property type="match status" value="1"/>
</dbReference>
<comment type="caution">
    <text evidence="5">The sequence shown here is derived from an EMBL/GenBank/DDBJ whole genome shotgun (WGS) entry which is preliminary data.</text>
</comment>
<evidence type="ECO:0000313" key="6">
    <source>
        <dbReference type="Proteomes" id="UP000749309"/>
    </source>
</evidence>
<feature type="region of interest" description="Disordered" evidence="2">
    <location>
        <begin position="343"/>
        <end position="391"/>
    </location>
</feature>
<dbReference type="GO" id="GO:0051087">
    <property type="term" value="F:protein-folding chaperone binding"/>
    <property type="evidence" value="ECO:0007669"/>
    <property type="project" value="TreeGrafter"/>
</dbReference>
<keyword evidence="1" id="KW-0143">Chaperone</keyword>
<evidence type="ECO:0000256" key="3">
    <source>
        <dbReference type="SAM" id="Phobius"/>
    </source>
</evidence>
<gene>
    <name evidence="5" type="ORF">GY632_4149</name>
</gene>
<dbReference type="CDD" id="cd06257">
    <property type="entry name" value="DnaJ"/>
    <property type="match status" value="1"/>
</dbReference>
<name>A0A9P5CXZ3_9EURO</name>
<evidence type="ECO:0000256" key="2">
    <source>
        <dbReference type="SAM" id="MobiDB-lite"/>
    </source>
</evidence>
<dbReference type="AlphaFoldDB" id="A0A9P5CXZ3"/>
<dbReference type="GO" id="GO:0005783">
    <property type="term" value="C:endoplasmic reticulum"/>
    <property type="evidence" value="ECO:0007669"/>
    <property type="project" value="TreeGrafter"/>
</dbReference>
<feature type="domain" description="J" evidence="4">
    <location>
        <begin position="79"/>
        <end position="153"/>
    </location>
</feature>
<feature type="transmembrane region" description="Helical" evidence="3">
    <location>
        <begin position="12"/>
        <end position="31"/>
    </location>
</feature>
<dbReference type="GO" id="GO:0036503">
    <property type="term" value="P:ERAD pathway"/>
    <property type="evidence" value="ECO:0007669"/>
    <property type="project" value="TreeGrafter"/>
</dbReference>
<feature type="transmembrane region" description="Helical" evidence="3">
    <location>
        <begin position="177"/>
        <end position="198"/>
    </location>
</feature>
<feature type="compositionally biased region" description="Basic residues" evidence="2">
    <location>
        <begin position="363"/>
        <end position="376"/>
    </location>
</feature>
<dbReference type="PANTHER" id="PTHR44360:SF1">
    <property type="entry name" value="DNAJ HOMOLOG SUBFAMILY B MEMBER 9"/>
    <property type="match status" value="1"/>
</dbReference>
<protein>
    <submittedName>
        <fullName evidence="5">J domain-containing protein</fullName>
    </submittedName>
</protein>
<dbReference type="PRINTS" id="PR00625">
    <property type="entry name" value="JDOMAIN"/>
</dbReference>
<dbReference type="PROSITE" id="PS50076">
    <property type="entry name" value="DNAJ_2"/>
    <property type="match status" value="1"/>
</dbReference>
<dbReference type="Proteomes" id="UP000749309">
    <property type="component" value="Unassembled WGS sequence"/>
</dbReference>
<dbReference type="InterPro" id="IPR051948">
    <property type="entry name" value="Hsp70_co-chaperone_J-domain"/>
</dbReference>
<dbReference type="PANTHER" id="PTHR44360">
    <property type="entry name" value="DNAJ HOMOLOG SUBFAMILY B MEMBER 9"/>
    <property type="match status" value="1"/>
</dbReference>
<feature type="transmembrane region" description="Helical" evidence="3">
    <location>
        <begin position="205"/>
        <end position="222"/>
    </location>
</feature>
<dbReference type="InterPro" id="IPR036869">
    <property type="entry name" value="J_dom_sf"/>
</dbReference>
<accession>A0A9P5CXZ3</accession>
<dbReference type="SUPFAM" id="SSF46565">
    <property type="entry name" value="Chaperone J-domain"/>
    <property type="match status" value="1"/>
</dbReference>
<dbReference type="EMBL" id="JAAQVJ010000136">
    <property type="protein sequence ID" value="KAF3893551.1"/>
    <property type="molecule type" value="Genomic_DNA"/>
</dbReference>